<protein>
    <submittedName>
        <fullName evidence="3">Aryl-phospho-beta-D-glucosidase BglH</fullName>
        <ecNumber evidence="3">3.2.1.86</ecNumber>
    </submittedName>
</protein>
<dbReference type="Gene3D" id="3.20.20.80">
    <property type="entry name" value="Glycosidases"/>
    <property type="match status" value="1"/>
</dbReference>
<proteinExistence type="inferred from homology"/>
<keyword evidence="1 3" id="KW-0326">Glycosidase</keyword>
<comment type="similarity">
    <text evidence="2">Belongs to the glycosyl hydrolase 1 family.</text>
</comment>
<dbReference type="PANTHER" id="PTHR10353:SF122">
    <property type="entry name" value="6-PHOSPHO-BETA-GLUCOSIDASE ASCB-RELATED"/>
    <property type="match status" value="1"/>
</dbReference>
<sequence>MTNLKFPKQFMWGGATAANQLEGAYHEDGKGLSIADVLPQGKDRFAIVNQPDFDWTIDESKYRYPNHLGIDHYHHFKEDIKLFSEMGFKCYRFSIAWSRIFPEGDEQKPNKAGLAFYDALIAECLKYGIEPIVTISHYEMPLHLVTKYGGWKNKKIKN</sequence>
<keyword evidence="3" id="KW-0378">Hydrolase</keyword>
<dbReference type="GO" id="GO:0008706">
    <property type="term" value="F:6-phospho-beta-glucosidase activity"/>
    <property type="evidence" value="ECO:0007669"/>
    <property type="project" value="UniProtKB-EC"/>
</dbReference>
<dbReference type="GO" id="GO:0016052">
    <property type="term" value="P:carbohydrate catabolic process"/>
    <property type="evidence" value="ECO:0007669"/>
    <property type="project" value="TreeGrafter"/>
</dbReference>
<gene>
    <name evidence="3" type="primary">bglH_3</name>
    <name evidence="3" type="ORF">LRLFYP97_01114</name>
</gene>
<dbReference type="InterPro" id="IPR017853">
    <property type="entry name" value="GH"/>
</dbReference>
<accession>A0A6N2Y186</accession>
<dbReference type="PANTHER" id="PTHR10353">
    <property type="entry name" value="GLYCOSYL HYDROLASE"/>
    <property type="match status" value="1"/>
</dbReference>
<reference evidence="3" key="1">
    <citation type="submission" date="2019-11" db="EMBL/GenBank/DDBJ databases">
        <authorList>
            <person name="Feng L."/>
        </authorList>
    </citation>
    <scope>NUCLEOTIDE SEQUENCE</scope>
    <source>
        <strain evidence="3">LrhamnosusLFYP97</strain>
    </source>
</reference>
<evidence type="ECO:0000313" key="3">
    <source>
        <dbReference type="EMBL" id="VYT60494.1"/>
    </source>
</evidence>
<name>A0A6N2Y186_LACRH</name>
<dbReference type="Pfam" id="PF00232">
    <property type="entry name" value="Glyco_hydro_1"/>
    <property type="match status" value="1"/>
</dbReference>
<organism evidence="3">
    <name type="scientific">Lacticaseibacillus rhamnosus</name>
    <name type="common">Lactobacillus rhamnosus</name>
    <dbReference type="NCBI Taxonomy" id="47715"/>
    <lineage>
        <taxon>Bacteria</taxon>
        <taxon>Bacillati</taxon>
        <taxon>Bacillota</taxon>
        <taxon>Bacilli</taxon>
        <taxon>Lactobacillales</taxon>
        <taxon>Lactobacillaceae</taxon>
        <taxon>Lacticaseibacillus</taxon>
    </lineage>
</organism>
<evidence type="ECO:0000256" key="2">
    <source>
        <dbReference type="RuleBase" id="RU003690"/>
    </source>
</evidence>
<dbReference type="SUPFAM" id="SSF51445">
    <property type="entry name" value="(Trans)glycosidases"/>
    <property type="match status" value="1"/>
</dbReference>
<dbReference type="EC" id="3.2.1.86" evidence="3"/>
<dbReference type="EMBL" id="CACRTK010000024">
    <property type="protein sequence ID" value="VYT60494.1"/>
    <property type="molecule type" value="Genomic_DNA"/>
</dbReference>
<dbReference type="InterPro" id="IPR001360">
    <property type="entry name" value="Glyco_hydro_1"/>
</dbReference>
<dbReference type="PROSITE" id="PS00653">
    <property type="entry name" value="GLYCOSYL_HYDROL_F1_2"/>
    <property type="match status" value="1"/>
</dbReference>
<dbReference type="AlphaFoldDB" id="A0A6N2Y186"/>
<evidence type="ECO:0000256" key="1">
    <source>
        <dbReference type="ARBA" id="ARBA00023295"/>
    </source>
</evidence>
<dbReference type="InterPro" id="IPR033132">
    <property type="entry name" value="GH_1_N_CS"/>
</dbReference>
<dbReference type="GO" id="GO:0005829">
    <property type="term" value="C:cytosol"/>
    <property type="evidence" value="ECO:0007669"/>
    <property type="project" value="TreeGrafter"/>
</dbReference>